<comment type="caution">
    <text evidence="1">The sequence shown here is derived from an EMBL/GenBank/DDBJ whole genome shotgun (WGS) entry which is preliminary data.</text>
</comment>
<sequence>MISRLLMTGLAAGLVTTVLTGCASFAPVYGGHAGGGAHSVRFNFASPDSRLEQIIFDRLKVAFPGPALPGDPVLDLVVTRSTPAGSNSDAYAVARPVNVRIEATVTIARDGEPVFEAKRFADTAYQGGKLASTNAISNLEAERTAAEGVAESLRLALLAFSANGNPI</sequence>
<proteinExistence type="predicted"/>
<dbReference type="AlphaFoldDB" id="A0A934IQN0"/>
<gene>
    <name evidence="1" type="ORF">JEQ47_09990</name>
</gene>
<dbReference type="Proteomes" id="UP000602124">
    <property type="component" value="Unassembled WGS sequence"/>
</dbReference>
<evidence type="ECO:0000313" key="1">
    <source>
        <dbReference type="EMBL" id="MBJ3785049.1"/>
    </source>
</evidence>
<reference evidence="1" key="1">
    <citation type="submission" date="2020-12" db="EMBL/GenBank/DDBJ databases">
        <title>Devosia sp. MSA67 isolated from Mo River.</title>
        <authorList>
            <person name="Ma F."/>
            <person name="Zi Z."/>
        </authorList>
    </citation>
    <scope>NUCLEOTIDE SEQUENCE</scope>
    <source>
        <strain evidence="1">MSA67</strain>
    </source>
</reference>
<dbReference type="RefSeq" id="WP_198876254.1">
    <property type="nucleotide sequence ID" value="NZ_JAEKMH010000002.1"/>
</dbReference>
<evidence type="ECO:0000313" key="2">
    <source>
        <dbReference type="Proteomes" id="UP000602124"/>
    </source>
</evidence>
<evidence type="ECO:0008006" key="3">
    <source>
        <dbReference type="Google" id="ProtNLM"/>
    </source>
</evidence>
<keyword evidence="2" id="KW-1185">Reference proteome</keyword>
<dbReference type="Gene3D" id="3.30.160.150">
    <property type="entry name" value="Lipoprotein like domain"/>
    <property type="match status" value="1"/>
</dbReference>
<name>A0A934IQN0_9HYPH</name>
<organism evidence="1 2">
    <name type="scientific">Devosia sediminis</name>
    <dbReference type="NCBI Taxonomy" id="2798801"/>
    <lineage>
        <taxon>Bacteria</taxon>
        <taxon>Pseudomonadati</taxon>
        <taxon>Pseudomonadota</taxon>
        <taxon>Alphaproteobacteria</taxon>
        <taxon>Hyphomicrobiales</taxon>
        <taxon>Devosiaceae</taxon>
        <taxon>Devosia</taxon>
    </lineage>
</organism>
<accession>A0A934IQN0</accession>
<protein>
    <recommendedName>
        <fullName evidence="3">LPS-assembly lipoprotein</fullName>
    </recommendedName>
</protein>
<dbReference type="PROSITE" id="PS51257">
    <property type="entry name" value="PROKAR_LIPOPROTEIN"/>
    <property type="match status" value="1"/>
</dbReference>
<dbReference type="EMBL" id="JAEKMH010000002">
    <property type="protein sequence ID" value="MBJ3785049.1"/>
    <property type="molecule type" value="Genomic_DNA"/>
</dbReference>